<feature type="transmembrane region" description="Helical" evidence="5">
    <location>
        <begin position="73"/>
        <end position="92"/>
    </location>
</feature>
<evidence type="ECO:0000256" key="2">
    <source>
        <dbReference type="ARBA" id="ARBA00022692"/>
    </source>
</evidence>
<dbReference type="Pfam" id="PF07681">
    <property type="entry name" value="DoxX"/>
    <property type="match status" value="1"/>
</dbReference>
<accession>A0A848IPJ1</accession>
<feature type="transmembrane region" description="Helical" evidence="5">
    <location>
        <begin position="7"/>
        <end position="26"/>
    </location>
</feature>
<dbReference type="RefSeq" id="WP_169489770.1">
    <property type="nucleotide sequence ID" value="NZ_JABBGJ010000047.1"/>
</dbReference>
<evidence type="ECO:0000256" key="4">
    <source>
        <dbReference type="ARBA" id="ARBA00023136"/>
    </source>
</evidence>
<organism evidence="6 7">
    <name type="scientific">Paraburkholderia polaris</name>
    <dbReference type="NCBI Taxonomy" id="2728848"/>
    <lineage>
        <taxon>Bacteria</taxon>
        <taxon>Pseudomonadati</taxon>
        <taxon>Pseudomonadota</taxon>
        <taxon>Betaproteobacteria</taxon>
        <taxon>Burkholderiales</taxon>
        <taxon>Burkholderiaceae</taxon>
        <taxon>Paraburkholderia</taxon>
    </lineage>
</organism>
<evidence type="ECO:0000256" key="3">
    <source>
        <dbReference type="ARBA" id="ARBA00022989"/>
    </source>
</evidence>
<dbReference type="InterPro" id="IPR032808">
    <property type="entry name" value="DoxX"/>
</dbReference>
<keyword evidence="4 5" id="KW-0472">Membrane</keyword>
<reference evidence="6 7" key="1">
    <citation type="submission" date="2020-04" db="EMBL/GenBank/DDBJ databases">
        <title>Paraburkholderia sp. RP-4-7 isolated from soil.</title>
        <authorList>
            <person name="Dahal R.H."/>
        </authorList>
    </citation>
    <scope>NUCLEOTIDE SEQUENCE [LARGE SCALE GENOMIC DNA]</scope>
    <source>
        <strain evidence="6 7">RP-4-7</strain>
    </source>
</reference>
<keyword evidence="7" id="KW-1185">Reference proteome</keyword>
<keyword evidence="2 5" id="KW-0812">Transmembrane</keyword>
<dbReference type="AlphaFoldDB" id="A0A848IPJ1"/>
<dbReference type="Proteomes" id="UP000544134">
    <property type="component" value="Unassembled WGS sequence"/>
</dbReference>
<gene>
    <name evidence="6" type="ORF">HHL24_34515</name>
</gene>
<sequence length="153" mass="16373">MHILNPDVAALIARVCLVVMFPFSGLDKVVHWTDALKQANSSFLPGGPVLLVIAIMVELATPVCIVIGWHDRLAASVLAAFCVVTALLYHPFWKYSRFWSGTGEGRSHFWDFLKNFGLAGGLLLLVIGSPAPGTSAVRLASHATAPYAASAKT</sequence>
<feature type="transmembrane region" description="Helical" evidence="5">
    <location>
        <begin position="46"/>
        <end position="66"/>
    </location>
</feature>
<dbReference type="GO" id="GO:0016020">
    <property type="term" value="C:membrane"/>
    <property type="evidence" value="ECO:0007669"/>
    <property type="project" value="UniProtKB-SubCell"/>
</dbReference>
<comment type="subcellular location">
    <subcellularLocation>
        <location evidence="1">Membrane</location>
        <topology evidence="1">Multi-pass membrane protein</topology>
    </subcellularLocation>
</comment>
<keyword evidence="3 5" id="KW-1133">Transmembrane helix</keyword>
<protein>
    <submittedName>
        <fullName evidence="6">DoxX family protein</fullName>
    </submittedName>
</protein>
<feature type="transmembrane region" description="Helical" evidence="5">
    <location>
        <begin position="112"/>
        <end position="131"/>
    </location>
</feature>
<dbReference type="EMBL" id="JABBGJ010000047">
    <property type="protein sequence ID" value="NMM03013.1"/>
    <property type="molecule type" value="Genomic_DNA"/>
</dbReference>
<evidence type="ECO:0000256" key="5">
    <source>
        <dbReference type="SAM" id="Phobius"/>
    </source>
</evidence>
<comment type="caution">
    <text evidence="6">The sequence shown here is derived from an EMBL/GenBank/DDBJ whole genome shotgun (WGS) entry which is preliminary data.</text>
</comment>
<evidence type="ECO:0000313" key="6">
    <source>
        <dbReference type="EMBL" id="NMM03013.1"/>
    </source>
</evidence>
<name>A0A848IPJ1_9BURK</name>
<evidence type="ECO:0000313" key="7">
    <source>
        <dbReference type="Proteomes" id="UP000544134"/>
    </source>
</evidence>
<proteinExistence type="predicted"/>
<evidence type="ECO:0000256" key="1">
    <source>
        <dbReference type="ARBA" id="ARBA00004141"/>
    </source>
</evidence>